<feature type="compositionally biased region" description="Polar residues" evidence="1">
    <location>
        <begin position="305"/>
        <end position="314"/>
    </location>
</feature>
<comment type="caution">
    <text evidence="2">The sequence shown here is derived from an EMBL/GenBank/DDBJ whole genome shotgun (WGS) entry which is preliminary data.</text>
</comment>
<evidence type="ECO:0000256" key="1">
    <source>
        <dbReference type="SAM" id="MobiDB-lite"/>
    </source>
</evidence>
<feature type="region of interest" description="Disordered" evidence="1">
    <location>
        <begin position="48"/>
        <end position="383"/>
    </location>
</feature>
<feature type="compositionally biased region" description="Pro residues" evidence="1">
    <location>
        <begin position="250"/>
        <end position="260"/>
    </location>
</feature>
<feature type="compositionally biased region" description="Acidic residues" evidence="1">
    <location>
        <begin position="84"/>
        <end position="98"/>
    </location>
</feature>
<feature type="region of interest" description="Disordered" evidence="1">
    <location>
        <begin position="400"/>
        <end position="439"/>
    </location>
</feature>
<evidence type="ECO:0000313" key="2">
    <source>
        <dbReference type="EMBL" id="KAG0147251.1"/>
    </source>
</evidence>
<dbReference type="EMBL" id="MU167250">
    <property type="protein sequence ID" value="KAG0147251.1"/>
    <property type="molecule type" value="Genomic_DNA"/>
</dbReference>
<protein>
    <submittedName>
        <fullName evidence="2">Uncharacterized protein</fullName>
    </submittedName>
</protein>
<proteinExistence type="predicted"/>
<evidence type="ECO:0000313" key="3">
    <source>
        <dbReference type="Proteomes" id="UP000886653"/>
    </source>
</evidence>
<organism evidence="2 3">
    <name type="scientific">Cronartium quercuum f. sp. fusiforme G11</name>
    <dbReference type="NCBI Taxonomy" id="708437"/>
    <lineage>
        <taxon>Eukaryota</taxon>
        <taxon>Fungi</taxon>
        <taxon>Dikarya</taxon>
        <taxon>Basidiomycota</taxon>
        <taxon>Pucciniomycotina</taxon>
        <taxon>Pucciniomycetes</taxon>
        <taxon>Pucciniales</taxon>
        <taxon>Coleosporiaceae</taxon>
        <taxon>Cronartium</taxon>
    </lineage>
</organism>
<dbReference type="OrthoDB" id="2507742at2759"/>
<gene>
    <name evidence="2" type="ORF">CROQUDRAFT_656359</name>
</gene>
<reference evidence="2" key="1">
    <citation type="submission" date="2013-11" db="EMBL/GenBank/DDBJ databases">
        <title>Genome sequence of the fusiform rust pathogen reveals effectors for host alternation and coevolution with pine.</title>
        <authorList>
            <consortium name="DOE Joint Genome Institute"/>
            <person name="Smith K."/>
            <person name="Pendleton A."/>
            <person name="Kubisiak T."/>
            <person name="Anderson C."/>
            <person name="Salamov A."/>
            <person name="Aerts A."/>
            <person name="Riley R."/>
            <person name="Clum A."/>
            <person name="Lindquist E."/>
            <person name="Ence D."/>
            <person name="Campbell M."/>
            <person name="Kronenberg Z."/>
            <person name="Feau N."/>
            <person name="Dhillon B."/>
            <person name="Hamelin R."/>
            <person name="Burleigh J."/>
            <person name="Smith J."/>
            <person name="Yandell M."/>
            <person name="Nelson C."/>
            <person name="Grigoriev I."/>
            <person name="Davis J."/>
        </authorList>
    </citation>
    <scope>NUCLEOTIDE SEQUENCE</scope>
    <source>
        <strain evidence="2">G11</strain>
    </source>
</reference>
<accession>A0A9P6NHU4</accession>
<dbReference type="Proteomes" id="UP000886653">
    <property type="component" value="Unassembled WGS sequence"/>
</dbReference>
<feature type="compositionally biased region" description="Polar residues" evidence="1">
    <location>
        <begin position="400"/>
        <end position="410"/>
    </location>
</feature>
<dbReference type="AlphaFoldDB" id="A0A9P6NHU4"/>
<keyword evidence="3" id="KW-1185">Reference proteome</keyword>
<feature type="compositionally biased region" description="Acidic residues" evidence="1">
    <location>
        <begin position="147"/>
        <end position="164"/>
    </location>
</feature>
<sequence length="439" mass="47032">MSSRWRERKGTFVSAGELQARRKALLVPVQKYRQAWVQVSPNSTYKVLKWVPRPTGPPRPSASAAESDQPPPPSFINDPNTIDDSSDEDEDMDDDEEGGSERMDDRSVAPVSPTGSFKLSRKKSRAVAATEDAGGQLAGLETGEIAEQIEVDEDEDEDDDDDDEERRSTSHPQGPLRLNAPSGSEPSPLPPPVQLDEEVPGTELDVNGESYDDVGEEREGDRLNANGEDADVTMQEGEVLEPSAQWTTTAPPPPPPPPPAAAASAQDPLPTDPLPVYVMPNLPSAITDVSPTPFAATEVERLENLPTSEPSASTDDVHQPGPDPEASQSAQFSAPMEVEDLPPTTEPAWQPSQSGQSEIPRSNSSLDVQPIDDELVTNDSRPNLVPTLLESVSILPESALESSIPPNASTDVPGVPSFLPPSTSTVDEREANEAPNESL</sequence>
<feature type="compositionally biased region" description="Polar residues" evidence="1">
    <location>
        <begin position="350"/>
        <end position="367"/>
    </location>
</feature>
<name>A0A9P6NHU4_9BASI</name>